<dbReference type="PANTHER" id="PTHR48079:SF6">
    <property type="entry name" value="NAD(P)-BINDING DOMAIN-CONTAINING PROTEIN-RELATED"/>
    <property type="match status" value="1"/>
</dbReference>
<proteinExistence type="predicted"/>
<dbReference type="Pfam" id="PF05368">
    <property type="entry name" value="NmrA"/>
    <property type="match status" value="1"/>
</dbReference>
<dbReference type="AlphaFoldDB" id="A0A4S4MUM4"/>
<dbReference type="OrthoDB" id="10262413at2759"/>
<dbReference type="GO" id="GO:0004029">
    <property type="term" value="F:aldehyde dehydrogenase (NAD+) activity"/>
    <property type="evidence" value="ECO:0007669"/>
    <property type="project" value="TreeGrafter"/>
</dbReference>
<dbReference type="EMBL" id="SGPM01000145">
    <property type="protein sequence ID" value="THH29008.1"/>
    <property type="molecule type" value="Genomic_DNA"/>
</dbReference>
<protein>
    <recommendedName>
        <fullName evidence="1">NmrA-like domain-containing protein</fullName>
    </recommendedName>
</protein>
<dbReference type="Proteomes" id="UP000308730">
    <property type="component" value="Unassembled WGS sequence"/>
</dbReference>
<keyword evidence="3" id="KW-1185">Reference proteome</keyword>
<dbReference type="SUPFAM" id="SSF51735">
    <property type="entry name" value="NAD(P)-binding Rossmann-fold domains"/>
    <property type="match status" value="1"/>
</dbReference>
<dbReference type="GO" id="GO:0005737">
    <property type="term" value="C:cytoplasm"/>
    <property type="evidence" value="ECO:0007669"/>
    <property type="project" value="TreeGrafter"/>
</dbReference>
<sequence>MSTSIFVLGATGYVGGGILANIFEHPKASTFKITILTRSASKAKIFEEKFSVKTVVSSTDDEDLVQKLASEAHVVISAADSDNLPATKAILRGMKDRHSKTGDVPSLIHTSGTGALTTYDKGLKVGTNVYDDSDVQSMASLPPTQPHRNVDLAIVAADKEGYIKSYIVLPSTIYGIAHHALAKAGASNLYSVQIPALIKAAIARGASGVVGKGVPIWPNVDTDDVSDLYSLIFDGILKNDPAVGHGENGYYFGINGDHTWNDLAKEIGRVLVEKGVIKNAEPTTFAEEELVKYFGSLVFGYYFGSTARGVANHSRAIGWKPTKTTKDMLQSISAEVDALL</sequence>
<evidence type="ECO:0000259" key="1">
    <source>
        <dbReference type="Pfam" id="PF05368"/>
    </source>
</evidence>
<dbReference type="Gene3D" id="3.40.50.720">
    <property type="entry name" value="NAD(P)-binding Rossmann-like Domain"/>
    <property type="match status" value="1"/>
</dbReference>
<organism evidence="2 3">
    <name type="scientific">Antrodiella citrinella</name>
    <dbReference type="NCBI Taxonomy" id="2447956"/>
    <lineage>
        <taxon>Eukaryota</taxon>
        <taxon>Fungi</taxon>
        <taxon>Dikarya</taxon>
        <taxon>Basidiomycota</taxon>
        <taxon>Agaricomycotina</taxon>
        <taxon>Agaricomycetes</taxon>
        <taxon>Polyporales</taxon>
        <taxon>Steccherinaceae</taxon>
        <taxon>Antrodiella</taxon>
    </lineage>
</organism>
<comment type="caution">
    <text evidence="2">The sequence shown here is derived from an EMBL/GenBank/DDBJ whole genome shotgun (WGS) entry which is preliminary data.</text>
</comment>
<reference evidence="2 3" key="1">
    <citation type="submission" date="2019-02" db="EMBL/GenBank/DDBJ databases">
        <title>Genome sequencing of the rare red list fungi Antrodiella citrinella (Flaviporus citrinellus).</title>
        <authorList>
            <person name="Buettner E."/>
            <person name="Kellner H."/>
        </authorList>
    </citation>
    <scope>NUCLEOTIDE SEQUENCE [LARGE SCALE GENOMIC DNA]</scope>
    <source>
        <strain evidence="2 3">DSM 108506</strain>
    </source>
</reference>
<dbReference type="InterPro" id="IPR036291">
    <property type="entry name" value="NAD(P)-bd_dom_sf"/>
</dbReference>
<gene>
    <name evidence="2" type="ORF">EUX98_g5181</name>
</gene>
<feature type="domain" description="NmrA-like" evidence="1">
    <location>
        <begin position="3"/>
        <end position="89"/>
    </location>
</feature>
<dbReference type="PANTHER" id="PTHR48079">
    <property type="entry name" value="PROTEIN YEEZ"/>
    <property type="match status" value="1"/>
</dbReference>
<accession>A0A4S4MUM4</accession>
<evidence type="ECO:0000313" key="2">
    <source>
        <dbReference type="EMBL" id="THH29008.1"/>
    </source>
</evidence>
<name>A0A4S4MUM4_9APHY</name>
<evidence type="ECO:0000313" key="3">
    <source>
        <dbReference type="Proteomes" id="UP000308730"/>
    </source>
</evidence>
<dbReference type="InterPro" id="IPR008030">
    <property type="entry name" value="NmrA-like"/>
</dbReference>
<dbReference type="InterPro" id="IPR051783">
    <property type="entry name" value="NAD(P)-dependent_oxidoreduct"/>
</dbReference>